<name>A0A346XR79_9ACTN</name>
<evidence type="ECO:0000313" key="3">
    <source>
        <dbReference type="Proteomes" id="UP000264006"/>
    </source>
</evidence>
<gene>
    <name evidence="2" type="ORF">DVS28_a0017</name>
</gene>
<dbReference type="RefSeq" id="WP_281273503.1">
    <property type="nucleotide sequence ID" value="NZ_CP031165.1"/>
</dbReference>
<keyword evidence="1" id="KW-1133">Transmembrane helix</keyword>
<feature type="transmembrane region" description="Helical" evidence="1">
    <location>
        <begin position="7"/>
        <end position="29"/>
    </location>
</feature>
<evidence type="ECO:0000313" key="2">
    <source>
        <dbReference type="EMBL" id="AXV04726.1"/>
    </source>
</evidence>
<sequence>MNPWLRGGLITVAVLVVVYLLFTVVFPWVEIRYVTDPVLGA</sequence>
<protein>
    <submittedName>
        <fullName evidence="2">Uncharacterized protein</fullName>
    </submittedName>
</protein>
<keyword evidence="1" id="KW-0812">Transmembrane</keyword>
<dbReference type="Proteomes" id="UP000264006">
    <property type="component" value="Chromosome"/>
</dbReference>
<evidence type="ECO:0000256" key="1">
    <source>
        <dbReference type="SAM" id="Phobius"/>
    </source>
</evidence>
<accession>A0A346XR79</accession>
<reference evidence="2 3" key="1">
    <citation type="submission" date="2018-09" db="EMBL/GenBank/DDBJ databases">
        <title>Complete genome sequence of Euzebya sp. DY32-46 isolated from seawater of Pacific Ocean.</title>
        <authorList>
            <person name="Xu L."/>
            <person name="Wu Y.-H."/>
            <person name="Xu X.-W."/>
        </authorList>
    </citation>
    <scope>NUCLEOTIDE SEQUENCE [LARGE SCALE GENOMIC DNA]</scope>
    <source>
        <strain evidence="2 3">DY32-46</strain>
    </source>
</reference>
<organism evidence="2 3">
    <name type="scientific">Euzebya pacifica</name>
    <dbReference type="NCBI Taxonomy" id="1608957"/>
    <lineage>
        <taxon>Bacteria</taxon>
        <taxon>Bacillati</taxon>
        <taxon>Actinomycetota</taxon>
        <taxon>Nitriliruptoria</taxon>
        <taxon>Euzebyales</taxon>
    </lineage>
</organism>
<proteinExistence type="predicted"/>
<dbReference type="KEGG" id="euz:DVS28_a0017"/>
<keyword evidence="3" id="KW-1185">Reference proteome</keyword>
<dbReference type="AlphaFoldDB" id="A0A346XR79"/>
<keyword evidence="1" id="KW-0472">Membrane</keyword>
<dbReference type="EMBL" id="CP031165">
    <property type="protein sequence ID" value="AXV04726.1"/>
    <property type="molecule type" value="Genomic_DNA"/>
</dbReference>